<keyword evidence="1" id="KW-1133">Transmembrane helix</keyword>
<evidence type="ECO:0000313" key="2">
    <source>
        <dbReference type="EMBL" id="TDA38373.1"/>
    </source>
</evidence>
<reference evidence="2 3" key="1">
    <citation type="journal article" date="2019" name="Nat. Microbiol.">
        <title>Expanding anaerobic alkane metabolism in the domain of Archaea.</title>
        <authorList>
            <person name="Wang Y."/>
            <person name="Wegener G."/>
            <person name="Hou J."/>
            <person name="Wang F."/>
            <person name="Xiao X."/>
        </authorList>
    </citation>
    <scope>NUCLEOTIDE SEQUENCE [LARGE SCALE GENOMIC DNA]</scope>
    <source>
        <strain evidence="2">WYZ-LMO10</strain>
    </source>
</reference>
<name>A0A523BBQ8_9CREN</name>
<organism evidence="2 3">
    <name type="scientific">Thermoproteota archaeon</name>
    <dbReference type="NCBI Taxonomy" id="2056631"/>
    <lineage>
        <taxon>Archaea</taxon>
        <taxon>Thermoproteota</taxon>
    </lineage>
</organism>
<dbReference type="Proteomes" id="UP000315399">
    <property type="component" value="Unassembled WGS sequence"/>
</dbReference>
<sequence length="91" mass="10578">MSKENLAIIFSVFWAFVLILALSMGIKVDWPDYVHVNYGLPFVWGVNTLVTIHGPVNIWMVQPLMLSLDLMFWLATMILGIFLLLKYKYKK</sequence>
<feature type="transmembrane region" description="Helical" evidence="1">
    <location>
        <begin position="64"/>
        <end position="85"/>
    </location>
</feature>
<evidence type="ECO:0000313" key="3">
    <source>
        <dbReference type="Proteomes" id="UP000315399"/>
    </source>
</evidence>
<dbReference type="AlphaFoldDB" id="A0A523BBQ8"/>
<gene>
    <name evidence="2" type="ORF">DSO08_04245</name>
</gene>
<protein>
    <submittedName>
        <fullName evidence="2">Uncharacterized protein</fullName>
    </submittedName>
</protein>
<comment type="caution">
    <text evidence="2">The sequence shown here is derived from an EMBL/GenBank/DDBJ whole genome shotgun (WGS) entry which is preliminary data.</text>
</comment>
<proteinExistence type="predicted"/>
<feature type="transmembrane region" description="Helical" evidence="1">
    <location>
        <begin position="6"/>
        <end position="26"/>
    </location>
</feature>
<dbReference type="EMBL" id="QNVH01000039">
    <property type="protein sequence ID" value="TDA38373.1"/>
    <property type="molecule type" value="Genomic_DNA"/>
</dbReference>
<keyword evidence="1" id="KW-0812">Transmembrane</keyword>
<keyword evidence="1" id="KW-0472">Membrane</keyword>
<accession>A0A523BBQ8</accession>
<evidence type="ECO:0000256" key="1">
    <source>
        <dbReference type="SAM" id="Phobius"/>
    </source>
</evidence>